<evidence type="ECO:0000256" key="1">
    <source>
        <dbReference type="ARBA" id="ARBA00004173"/>
    </source>
</evidence>
<gene>
    <name evidence="7" type="ORF">DAPK24_004230</name>
</gene>
<protein>
    <recommendedName>
        <fullName evidence="3 6">Altered inheritance of mitochondria protein 24, mitochondrial</fullName>
    </recommendedName>
</protein>
<dbReference type="SUPFAM" id="SSF51219">
    <property type="entry name" value="TRAP-like"/>
    <property type="match status" value="1"/>
</dbReference>
<dbReference type="Proteomes" id="UP001378960">
    <property type="component" value="Unassembled WGS sequence"/>
</dbReference>
<comment type="similarity">
    <text evidence="2 6">Belongs to the AIM24 family.</text>
</comment>
<organism evidence="7 8">
    <name type="scientific">Pichia kluyveri</name>
    <name type="common">Yeast</name>
    <dbReference type="NCBI Taxonomy" id="36015"/>
    <lineage>
        <taxon>Eukaryota</taxon>
        <taxon>Fungi</taxon>
        <taxon>Dikarya</taxon>
        <taxon>Ascomycota</taxon>
        <taxon>Saccharomycotina</taxon>
        <taxon>Pichiomycetes</taxon>
        <taxon>Pichiales</taxon>
        <taxon>Pichiaceae</taxon>
        <taxon>Pichia</taxon>
    </lineage>
</organism>
<keyword evidence="8" id="KW-1185">Reference proteome</keyword>
<evidence type="ECO:0000313" key="8">
    <source>
        <dbReference type="Proteomes" id="UP001378960"/>
    </source>
</evidence>
<keyword evidence="4" id="KW-0809">Transit peptide</keyword>
<dbReference type="PANTHER" id="PTHR36959:SF2">
    <property type="entry name" value="ALTERED INHERITANCE OF MITOCHONDRIA PROTEIN 24, MITOCHONDRIAL"/>
    <property type="match status" value="1"/>
</dbReference>
<dbReference type="Gene3D" id="3.60.160.10">
    <property type="entry name" value="Mitochondrial biogenesis AIM24"/>
    <property type="match status" value="1"/>
</dbReference>
<comment type="subcellular location">
    <subcellularLocation>
        <location evidence="1 6">Mitochondrion</location>
    </subcellularLocation>
</comment>
<evidence type="ECO:0000256" key="6">
    <source>
        <dbReference type="RuleBase" id="RU363045"/>
    </source>
</evidence>
<keyword evidence="5 6" id="KW-0496">Mitochondrion</keyword>
<evidence type="ECO:0000256" key="5">
    <source>
        <dbReference type="ARBA" id="ARBA00023128"/>
    </source>
</evidence>
<dbReference type="PANTHER" id="PTHR36959">
    <property type="entry name" value="ALTERED INHERITANCE OF MITOCHONDRIA PROTEIN 24, MITOCHONDRIAL"/>
    <property type="match status" value="1"/>
</dbReference>
<proteinExistence type="inferred from homology"/>
<dbReference type="InterPro" id="IPR002838">
    <property type="entry name" value="AIM24"/>
</dbReference>
<evidence type="ECO:0000313" key="7">
    <source>
        <dbReference type="EMBL" id="GMM43848.1"/>
    </source>
</evidence>
<dbReference type="Pfam" id="PF01987">
    <property type="entry name" value="AIM24"/>
    <property type="match status" value="1"/>
</dbReference>
<dbReference type="GO" id="GO:0005743">
    <property type="term" value="C:mitochondrial inner membrane"/>
    <property type="evidence" value="ECO:0007669"/>
    <property type="project" value="TreeGrafter"/>
</dbReference>
<comment type="caution">
    <text evidence="7">The sequence shown here is derived from an EMBL/GenBank/DDBJ whole genome shotgun (WGS) entry which is preliminary data.</text>
</comment>
<reference evidence="7 8" key="1">
    <citation type="journal article" date="2023" name="Elife">
        <title>Identification of key yeast species and microbe-microbe interactions impacting larval growth of Drosophila in the wild.</title>
        <authorList>
            <person name="Mure A."/>
            <person name="Sugiura Y."/>
            <person name="Maeda R."/>
            <person name="Honda K."/>
            <person name="Sakurai N."/>
            <person name="Takahashi Y."/>
            <person name="Watada M."/>
            <person name="Katoh T."/>
            <person name="Gotoh A."/>
            <person name="Gotoh Y."/>
            <person name="Taniguchi I."/>
            <person name="Nakamura K."/>
            <person name="Hayashi T."/>
            <person name="Katayama T."/>
            <person name="Uemura T."/>
            <person name="Hattori Y."/>
        </authorList>
    </citation>
    <scope>NUCLEOTIDE SEQUENCE [LARGE SCALE GENOMIC DNA]</scope>
    <source>
        <strain evidence="7 8">PK-24</strain>
    </source>
</reference>
<accession>A0AAV5QX66</accession>
<dbReference type="InterPro" id="IPR016031">
    <property type="entry name" value="Trp_RNA-bd_attenuator-like_dom"/>
</dbReference>
<dbReference type="GO" id="GO:0007007">
    <property type="term" value="P:inner mitochondrial membrane organization"/>
    <property type="evidence" value="ECO:0007669"/>
    <property type="project" value="TreeGrafter"/>
</dbReference>
<dbReference type="InterPro" id="IPR036983">
    <property type="entry name" value="AIM24_sf"/>
</dbReference>
<evidence type="ECO:0000256" key="4">
    <source>
        <dbReference type="ARBA" id="ARBA00022946"/>
    </source>
</evidence>
<dbReference type="AlphaFoldDB" id="A0AAV5QX66"/>
<evidence type="ECO:0000256" key="2">
    <source>
        <dbReference type="ARBA" id="ARBA00009322"/>
    </source>
</evidence>
<name>A0AAV5QX66_PICKL</name>
<sequence>MFSKTSLKLSNLRGVRFITIQQPNTTVTTEPVSLDNKVGLVKADTLPAVEHGTLDTINAPVFKTIGTPASSLSVTLPPSVPVNVKKGSVISVYSFENKSKGKGTEQFIKSNWKVIQPLRQILLSGYASRYQSVISTVPLQLLVSAYDSDKNSKSSSTKSFVSLTLDGSADWILFDPNSLQCYVGNSLNVSVKNLPNQLHYGFKGRGYTWLNGRGIAAVVGKGSVFKVGLGSNEEIRVDRNNIFAVTVSDLSELSSGNNITAEKWNSMDGLFHKITDNVENKIESSEIKVTNNVYIDKTLSYLKNITSKAWSMLKTGQSELTDYVMGSGNYVVVKGPRTVLIQTGSGSDNFVVNAKDFISKSTKDNVSMLENVIKNEEQFRKPEPKTGDNLGVVRFIDGKPQYENLENFNKEVSRIEGLTNKK</sequence>
<dbReference type="EMBL" id="BTGB01000001">
    <property type="protein sequence ID" value="GMM43848.1"/>
    <property type="molecule type" value="Genomic_DNA"/>
</dbReference>
<evidence type="ECO:0000256" key="3">
    <source>
        <dbReference type="ARBA" id="ARBA00013287"/>
    </source>
</evidence>